<dbReference type="Gene3D" id="2.130.10.130">
    <property type="entry name" value="Integrin alpha, N-terminal"/>
    <property type="match status" value="2"/>
</dbReference>
<dbReference type="EMBL" id="SJPI01000001">
    <property type="protein sequence ID" value="TWT55025.1"/>
    <property type="molecule type" value="Genomic_DNA"/>
</dbReference>
<dbReference type="OrthoDB" id="5242130at2"/>
<name>A0A5C5WYP6_9BACT</name>
<dbReference type="PROSITE" id="PS51470">
    <property type="entry name" value="FG_GAP"/>
    <property type="match status" value="2"/>
</dbReference>
<evidence type="ECO:0000256" key="1">
    <source>
        <dbReference type="ARBA" id="ARBA00022729"/>
    </source>
</evidence>
<comment type="caution">
    <text evidence="4">The sequence shown here is derived from an EMBL/GenBank/DDBJ whole genome shotgun (WGS) entry which is preliminary data.</text>
</comment>
<keyword evidence="2" id="KW-0677">Repeat</keyword>
<dbReference type="PANTHER" id="PTHR36220:SF1">
    <property type="entry name" value="GAMMA TUBULIN COMPLEX COMPONENT C-TERMINAL DOMAIN-CONTAINING PROTEIN"/>
    <property type="match status" value="1"/>
</dbReference>
<dbReference type="Proteomes" id="UP000316598">
    <property type="component" value="Unassembled WGS sequence"/>
</dbReference>
<protein>
    <submittedName>
        <fullName evidence="4">Uncharacterized protein</fullName>
    </submittedName>
</protein>
<sequence length="1465" mass="152571">MRRRKKTSRLQRKARRKSATLGLHGIEPLEPRNLLAVDFELLGDLNPTLSDQGSDPQSFVQVGSLTFFSANSAATGTELWRTDGTTAGTSVIDIREGFGSSFPDELINVGGTLFFSAQDEGGNTELWKSDGTVSGTVQVKNIFPAPSVYERNSSPSHLTNVNGTLFFSANDGVSGYELWKSDGTEAGTTRVADIAPGLLRSSPESLVNVDGTLFFTANDGTSGLELWKSDGTELGTTRVDDIEVGTSSSFPRELTNVDGTLVFTAYQSTHGRELWKSDGTTAGTERIADIAPGSGGAFPTSLTNVGGTVYFQANDFINGAELWKSDGTAAGTVLVKDIRTGTSGSNLNSITNVGGTVFFQATDGVTGAELWSSDGTDAGTTIVSDIFAGSSSSYAYRLTNVGGTLFFAARDGANGTELWKSDGTSAGTTLVNDINSGANGSNPNHITGIGTTLYFSADNGGSGVEPWTSDGTSVGTSLLKDIRVGSAGSNPYGLTDVSGELFFTANDGAAGNELWKTDGTAAGTNLVLDLQPGPYGAFPYYLTNVSGTLFFTTGSGPNTGEIWSSDGTSAGTSLVADIYPGGYTGSYPYYLTNVNGTLFFTADDGGYEGRELWKTDGTGAGTLMVADINQQYYESSYPYGLTNVGGILYFQANDGGAYEYQLFRSDGTAAGTYALVPSTTMSDPANFTDVNGTVFFSATGADGRELWKTDGTAAGTVLVKDIYSGAASSSPRQLTNIDGTLFFAANDGTHGHELWKSDGTAAGTVLVEDVRVGIEESRIFQITDVGGTAFFMADDGTNGIELWKSDGTSTGTSLVSDIYAGSKSARPNNFTVHDGTLYFSAHDGTLSNALWRINSSTQQAERLSDPASNPPQVRELASAGGDLFAVAISDAVSTELYRINESLLDAVDDWFVGPDSDISFNVFTNDTPPTGVIITATTEPSDGTLVDNGDGFFTYTPDPGFSGTDTFDYTIAYEPTELISGTASGGDRFGYSVDVDGDFAVVGSFLDDAGGITNSGSAFVYQRQGPSAWTQVAQLNGDLDATDAQGQFGWSVAIDGDTVVVSAQKDRDAGFQAGAAYVFQRNEGGADNWGRVTKIVGSDTVARDLFGRSIDVSGDTVVVGASVADPVGASSGAAYVFERNQGGAGNWGQVTKLTGSDQAAGDRFGQSVTIDGDLIAVGAFRHDGAGTDSGTAYVFERNQGGANTWGEIKTIEASDAAASDRFGFSLSIDGSTLAVGSPLDDTGGLNQLGSVYVYSQDEGGTNNWGQVTKLLDSNGAAGDRLGLSVAVEGNRIVAGSPQADGGGNSSGRAVLFEDVSGTWAQSRVLTNEEVTTADEYGISVAVSGNTAIVGSWLDNRPVNNSGGAYAFDLQTDTATVTVNVIAAPSESPLVENQSEMMVSEMVSVSYETVTPSVLHESPAGNFAAPGVQTSVRDQVFIEVVDGDDADDLETSIANIAEARLRAELV</sequence>
<dbReference type="PANTHER" id="PTHR36220">
    <property type="entry name" value="UNNAMED PRODUCT"/>
    <property type="match status" value="1"/>
</dbReference>
<accession>A0A5C5WYP6</accession>
<keyword evidence="5" id="KW-1185">Reference proteome</keyword>
<proteinExistence type="predicted"/>
<keyword evidence="3" id="KW-0325">Glycoprotein</keyword>
<dbReference type="RefSeq" id="WP_146514968.1">
    <property type="nucleotide sequence ID" value="NZ_SJPI01000001.1"/>
</dbReference>
<dbReference type="InterPro" id="IPR030916">
    <property type="entry name" value="ELWxxDGT_rpt"/>
</dbReference>
<evidence type="ECO:0000313" key="5">
    <source>
        <dbReference type="Proteomes" id="UP000316598"/>
    </source>
</evidence>
<evidence type="ECO:0000256" key="3">
    <source>
        <dbReference type="ARBA" id="ARBA00023180"/>
    </source>
</evidence>
<keyword evidence="1" id="KW-0732">Signal</keyword>
<dbReference type="SMART" id="SM00191">
    <property type="entry name" value="Int_alpha"/>
    <property type="match status" value="6"/>
</dbReference>
<dbReference type="Gene3D" id="2.60.40.3440">
    <property type="match status" value="1"/>
</dbReference>
<dbReference type="NCBIfam" id="TIGR04534">
    <property type="entry name" value="ELWxxDGT_rpt"/>
    <property type="match status" value="9"/>
</dbReference>
<reference evidence="4 5" key="1">
    <citation type="submission" date="2019-02" db="EMBL/GenBank/DDBJ databases">
        <title>Deep-cultivation of Planctomycetes and their phenomic and genomic characterization uncovers novel biology.</title>
        <authorList>
            <person name="Wiegand S."/>
            <person name="Jogler M."/>
            <person name="Boedeker C."/>
            <person name="Pinto D."/>
            <person name="Vollmers J."/>
            <person name="Rivas-Marin E."/>
            <person name="Kohn T."/>
            <person name="Peeters S.H."/>
            <person name="Heuer A."/>
            <person name="Rast P."/>
            <person name="Oberbeckmann S."/>
            <person name="Bunk B."/>
            <person name="Jeske O."/>
            <person name="Meyerdierks A."/>
            <person name="Storesund J.E."/>
            <person name="Kallscheuer N."/>
            <person name="Luecker S."/>
            <person name="Lage O.M."/>
            <person name="Pohl T."/>
            <person name="Merkel B.J."/>
            <person name="Hornburger P."/>
            <person name="Mueller R.-W."/>
            <person name="Bruemmer F."/>
            <person name="Labrenz M."/>
            <person name="Spormann A.M."/>
            <person name="Op Den Camp H."/>
            <person name="Overmann J."/>
            <person name="Amann R."/>
            <person name="Jetten M.S.M."/>
            <person name="Mascher T."/>
            <person name="Medema M.H."/>
            <person name="Devos D.P."/>
            <person name="Kaster A.-K."/>
            <person name="Ovreas L."/>
            <person name="Rohde M."/>
            <person name="Galperin M.Y."/>
            <person name="Jogler C."/>
        </authorList>
    </citation>
    <scope>NUCLEOTIDE SEQUENCE [LARGE SCALE GENOMIC DNA]</scope>
    <source>
        <strain evidence="4 5">Pla22</strain>
    </source>
</reference>
<dbReference type="InterPro" id="IPR013517">
    <property type="entry name" value="FG-GAP"/>
</dbReference>
<dbReference type="InterPro" id="IPR013519">
    <property type="entry name" value="Int_alpha_beta-p"/>
</dbReference>
<gene>
    <name evidence="4" type="ORF">Pla22_26790</name>
</gene>
<dbReference type="InterPro" id="IPR028994">
    <property type="entry name" value="Integrin_alpha_N"/>
</dbReference>
<dbReference type="Pfam" id="PF14312">
    <property type="entry name" value="FG-GAP_2"/>
    <property type="match status" value="7"/>
</dbReference>
<dbReference type="Pfam" id="PF17963">
    <property type="entry name" value="Big_9"/>
    <property type="match status" value="1"/>
</dbReference>
<evidence type="ECO:0000313" key="4">
    <source>
        <dbReference type="EMBL" id="TWT55025.1"/>
    </source>
</evidence>
<evidence type="ECO:0000256" key="2">
    <source>
        <dbReference type="ARBA" id="ARBA00022737"/>
    </source>
</evidence>
<organism evidence="4 5">
    <name type="scientific">Rubripirellula amarantea</name>
    <dbReference type="NCBI Taxonomy" id="2527999"/>
    <lineage>
        <taxon>Bacteria</taxon>
        <taxon>Pseudomonadati</taxon>
        <taxon>Planctomycetota</taxon>
        <taxon>Planctomycetia</taxon>
        <taxon>Pirellulales</taxon>
        <taxon>Pirellulaceae</taxon>
        <taxon>Rubripirellula</taxon>
    </lineage>
</organism>